<keyword evidence="1" id="KW-0472">Membrane</keyword>
<gene>
    <name evidence="2" type="ORF">SOIL9_38450</name>
</gene>
<dbReference type="EMBL" id="LR593886">
    <property type="protein sequence ID" value="VTR93869.1"/>
    <property type="molecule type" value="Genomic_DNA"/>
</dbReference>
<sequence length="157" mass="17213">MRPNQWWQFGLIGGSVLTIATATKLASAVIRGTVGTVEWGETGGFAAAIFGMGFVCGVIIWAERGLSQRFGPVGDAVIGLVVMEAFFVSCMLLFQPEMLGSEFENNGLPMLGFAVPLGLFAGWLIGRDFRPQLTAEQRRRRKFLEELEDESAHEKRA</sequence>
<dbReference type="KEGG" id="gms:SOIL9_38450"/>
<name>A0A6P2CY90_9BACT</name>
<accession>A0A6P2CY90</accession>
<protein>
    <submittedName>
        <fullName evidence="2">Uncharacterized protein</fullName>
    </submittedName>
</protein>
<evidence type="ECO:0000256" key="1">
    <source>
        <dbReference type="SAM" id="Phobius"/>
    </source>
</evidence>
<keyword evidence="3" id="KW-1185">Reference proteome</keyword>
<dbReference type="AlphaFoldDB" id="A0A6P2CY90"/>
<keyword evidence="1" id="KW-0812">Transmembrane</keyword>
<reference evidence="2 3" key="1">
    <citation type="submission" date="2019-05" db="EMBL/GenBank/DDBJ databases">
        <authorList>
            <consortium name="Science for Life Laboratories"/>
        </authorList>
    </citation>
    <scope>NUCLEOTIDE SEQUENCE [LARGE SCALE GENOMIC DNA]</scope>
    <source>
        <strain evidence="2">Soil9</strain>
    </source>
</reference>
<evidence type="ECO:0000313" key="3">
    <source>
        <dbReference type="Proteomes" id="UP000464178"/>
    </source>
</evidence>
<organism evidence="2 3">
    <name type="scientific">Gemmata massiliana</name>
    <dbReference type="NCBI Taxonomy" id="1210884"/>
    <lineage>
        <taxon>Bacteria</taxon>
        <taxon>Pseudomonadati</taxon>
        <taxon>Planctomycetota</taxon>
        <taxon>Planctomycetia</taxon>
        <taxon>Gemmatales</taxon>
        <taxon>Gemmataceae</taxon>
        <taxon>Gemmata</taxon>
    </lineage>
</organism>
<feature type="transmembrane region" description="Helical" evidence="1">
    <location>
        <begin position="74"/>
        <end position="94"/>
    </location>
</feature>
<dbReference type="Proteomes" id="UP000464178">
    <property type="component" value="Chromosome"/>
</dbReference>
<feature type="transmembrane region" description="Helical" evidence="1">
    <location>
        <begin position="44"/>
        <end position="62"/>
    </location>
</feature>
<evidence type="ECO:0000313" key="2">
    <source>
        <dbReference type="EMBL" id="VTR93869.1"/>
    </source>
</evidence>
<proteinExistence type="predicted"/>
<keyword evidence="1" id="KW-1133">Transmembrane helix</keyword>
<feature type="transmembrane region" description="Helical" evidence="1">
    <location>
        <begin position="106"/>
        <end position="125"/>
    </location>
</feature>